<dbReference type="GO" id="GO:0047372">
    <property type="term" value="F:monoacylglycerol lipase activity"/>
    <property type="evidence" value="ECO:0007669"/>
    <property type="project" value="TreeGrafter"/>
</dbReference>
<evidence type="ECO:0000313" key="4">
    <source>
        <dbReference type="Proteomes" id="UP001230268"/>
    </source>
</evidence>
<keyword evidence="2" id="KW-0472">Membrane</keyword>
<keyword evidence="2" id="KW-0812">Transmembrane</keyword>
<dbReference type="InterPro" id="IPR050960">
    <property type="entry name" value="AB_hydrolase_4_sf"/>
</dbReference>
<dbReference type="PANTHER" id="PTHR10794">
    <property type="entry name" value="ABHYDROLASE DOMAIN-CONTAINING PROTEIN"/>
    <property type="match status" value="1"/>
</dbReference>
<evidence type="ECO:0000256" key="1">
    <source>
        <dbReference type="SAM" id="MobiDB-lite"/>
    </source>
</evidence>
<organism evidence="3 4">
    <name type="scientific">Babesia gibsoni</name>
    <dbReference type="NCBI Taxonomy" id="33632"/>
    <lineage>
        <taxon>Eukaryota</taxon>
        <taxon>Sar</taxon>
        <taxon>Alveolata</taxon>
        <taxon>Apicomplexa</taxon>
        <taxon>Aconoidasida</taxon>
        <taxon>Piroplasmida</taxon>
        <taxon>Babesiidae</taxon>
        <taxon>Babesia</taxon>
    </lineage>
</organism>
<dbReference type="Proteomes" id="UP001230268">
    <property type="component" value="Unassembled WGS sequence"/>
</dbReference>
<feature type="transmembrane region" description="Helical" evidence="2">
    <location>
        <begin position="6"/>
        <end position="28"/>
    </location>
</feature>
<sequence length="932" mass="105827">MLTGLVGVIFWLYYELAYVAPVCPYFTGHELPPHLNKFNTIGKTYRPSFYMFTAYFQWMYLICFGRLMMLRDWLQVLAVESHSRIVAIGYKIGVEIVKLVFQCFLFSKMYRNQAVVALREMVEAHNDAVVVLDYYLPKWVGNYCRTCGKFTSVLPEGNKLKFSRAQTQGGFNTVIDEGKDGSSRSNPGYMDNHMMSDNRNLGFELNIRPSGNSVHTENNFSLDKDAISSNQMDGVNMNGKDKSVDDTVTGMQSPTSFHINSMDYAEIPPRKVLRGVMVIIGDLAVPYSICSQPMACRCGTKVEERGDDACNGCVRSVKCDTYGLNLGPPSLVTIRYLIADAVEMGYACVQVHLNVNLGMASEAFPTWTGLRCFPLSLYSNAMLDLDAALNKISSRYPNLPLNCVGFGYGSNILMEYMAIGSSGKAIQVESEHMRSSQRNPGFVQEPKRAQQKREQPVELAEVHEEKTEEGLAKGSSKDSTPSRVVSFGRGIRSMMEPKSSDEFMNAIESKPNMRRILMPAGKQVVMEWDDPNYESFNHLSKVMEEVASVKGSVEEGPNGTDKSNVIVNPNESHFQIKEENEECTYETRLAYPPAPPTEVFLNTSKISAAVCVNLNLRPEGNVLYKNAAQRRVNRRSFFGRYCYAALRYHLINLLREVHCRRANDNAQKECQHYRCCHFAKMEKPHWLKNMLYRIRDFAEGFERVTRYDGIEQLILDIHREYCQSYRYMRRKGSGSYINYGSNIYKRFGARAAADFKFAALMTLRYVYTNMGQDDRSPIETLAGPPEYKLVNRRIKTSLRLGRTHLNSAISNVLNHAARRQQDPNILKYVANLINNEYTKNVVNIRRNFTSIKIPTLLINSLDNSLCTLEDIDVLDVIRNPNIVYYVAKSGGYSTFITGTYPTAWLSMPIMEFLDEMTSRRVMASKSQTDYSG</sequence>
<protein>
    <submittedName>
        <fullName evidence="3">Uncharacterized protein</fullName>
    </submittedName>
</protein>
<reference evidence="3" key="1">
    <citation type="submission" date="2023-08" db="EMBL/GenBank/DDBJ databases">
        <title>Draft sequence of the Babesia gibsoni genome.</title>
        <authorList>
            <person name="Yamagishi J.Y."/>
            <person name="Xuan X.X."/>
        </authorList>
    </citation>
    <scope>NUCLEOTIDE SEQUENCE</scope>
    <source>
        <strain evidence="3">Azabu</strain>
    </source>
</reference>
<keyword evidence="2" id="KW-1133">Transmembrane helix</keyword>
<accession>A0AAD8UV64</accession>
<proteinExistence type="predicted"/>
<dbReference type="GO" id="GO:0034338">
    <property type="term" value="F:short-chain carboxylesterase activity"/>
    <property type="evidence" value="ECO:0007669"/>
    <property type="project" value="TreeGrafter"/>
</dbReference>
<feature type="region of interest" description="Disordered" evidence="1">
    <location>
        <begin position="429"/>
        <end position="484"/>
    </location>
</feature>
<dbReference type="AlphaFoldDB" id="A0AAD8UV64"/>
<keyword evidence="4" id="KW-1185">Reference proteome</keyword>
<feature type="compositionally biased region" description="Basic and acidic residues" evidence="1">
    <location>
        <begin position="445"/>
        <end position="471"/>
    </location>
</feature>
<comment type="caution">
    <text evidence="3">The sequence shown here is derived from an EMBL/GenBank/DDBJ whole genome shotgun (WGS) entry which is preliminary data.</text>
</comment>
<name>A0AAD8UV64_BABGI</name>
<dbReference type="PANTHER" id="PTHR10794:SF63">
    <property type="entry name" value="ALPHA_BETA HYDROLASE 1, ISOFORM A"/>
    <property type="match status" value="1"/>
</dbReference>
<evidence type="ECO:0000313" key="3">
    <source>
        <dbReference type="EMBL" id="KAK1445122.1"/>
    </source>
</evidence>
<evidence type="ECO:0000256" key="2">
    <source>
        <dbReference type="SAM" id="Phobius"/>
    </source>
</evidence>
<feature type="transmembrane region" description="Helical" evidence="2">
    <location>
        <begin position="49"/>
        <end position="68"/>
    </location>
</feature>
<gene>
    <name evidence="3" type="ORF">BgAZ_110280</name>
</gene>
<dbReference type="EMBL" id="JAVEPI010000001">
    <property type="protein sequence ID" value="KAK1445122.1"/>
    <property type="molecule type" value="Genomic_DNA"/>
</dbReference>